<keyword evidence="1" id="KW-0001">2Fe-2S</keyword>
<dbReference type="RefSeq" id="WP_204663520.1">
    <property type="nucleotide sequence ID" value="NZ_JAFBDT010000007.1"/>
</dbReference>
<dbReference type="InterPro" id="IPR051452">
    <property type="entry name" value="Diverse_Oxidoreductases"/>
</dbReference>
<comment type="caution">
    <text evidence="7">The sequence shown here is derived from an EMBL/GenBank/DDBJ whole genome shotgun (WGS) entry which is preliminary data.</text>
</comment>
<keyword evidence="2" id="KW-0479">Metal-binding</keyword>
<feature type="domain" description="2Fe-2S ferredoxin-type" evidence="6">
    <location>
        <begin position="2"/>
        <end position="76"/>
    </location>
</feature>
<evidence type="ECO:0000256" key="4">
    <source>
        <dbReference type="ARBA" id="ARBA00023004"/>
    </source>
</evidence>
<reference evidence="7 8" key="1">
    <citation type="submission" date="2021-01" db="EMBL/GenBank/DDBJ databases">
        <title>Genomic Encyclopedia of Type Strains, Phase IV (KMG-IV): sequencing the most valuable type-strain genomes for metagenomic binning, comparative biology and taxonomic classification.</title>
        <authorList>
            <person name="Goeker M."/>
        </authorList>
    </citation>
    <scope>NUCLEOTIDE SEQUENCE [LARGE SCALE GENOMIC DNA]</scope>
    <source>
        <strain evidence="7 8">DSM 24436</strain>
    </source>
</reference>
<keyword evidence="8" id="KW-1185">Reference proteome</keyword>
<dbReference type="Proteomes" id="UP000767854">
    <property type="component" value="Unassembled WGS sequence"/>
</dbReference>
<evidence type="ECO:0000256" key="3">
    <source>
        <dbReference type="ARBA" id="ARBA00023002"/>
    </source>
</evidence>
<proteinExistence type="predicted"/>
<dbReference type="Gene3D" id="1.10.150.120">
    <property type="entry name" value="[2Fe-2S]-binding domain"/>
    <property type="match status" value="1"/>
</dbReference>
<evidence type="ECO:0000259" key="6">
    <source>
        <dbReference type="PROSITE" id="PS51085"/>
    </source>
</evidence>
<dbReference type="PANTHER" id="PTHR44379:SF5">
    <property type="entry name" value="OXIDOREDUCTASE WITH IRON-SULFUR SUBUNIT"/>
    <property type="match status" value="1"/>
</dbReference>
<evidence type="ECO:0000256" key="5">
    <source>
        <dbReference type="ARBA" id="ARBA00023014"/>
    </source>
</evidence>
<dbReference type="Gene3D" id="3.10.20.30">
    <property type="match status" value="1"/>
</dbReference>
<evidence type="ECO:0000313" key="7">
    <source>
        <dbReference type="EMBL" id="MBM7561733.1"/>
    </source>
</evidence>
<gene>
    <name evidence="7" type="ORF">JOC49_001274</name>
</gene>
<dbReference type="CDD" id="cd00207">
    <property type="entry name" value="fer2"/>
    <property type="match status" value="1"/>
</dbReference>
<name>A0ABS2MQQ7_9FIRM</name>
<protein>
    <submittedName>
        <fullName evidence="7">Carbon-monoxide dehydrogenase small subunit</fullName>
        <ecNumber evidence="7">1.2.7.4</ecNumber>
    </submittedName>
</protein>
<dbReference type="EMBL" id="JAFBDT010000007">
    <property type="protein sequence ID" value="MBM7561733.1"/>
    <property type="molecule type" value="Genomic_DNA"/>
</dbReference>
<dbReference type="InterPro" id="IPR002888">
    <property type="entry name" value="2Fe-2S-bd"/>
</dbReference>
<keyword evidence="5" id="KW-0411">Iron-sulfur</keyword>
<dbReference type="InterPro" id="IPR036884">
    <property type="entry name" value="2Fe-2S-bd_dom_sf"/>
</dbReference>
<dbReference type="Pfam" id="PF01799">
    <property type="entry name" value="Fer2_2"/>
    <property type="match status" value="1"/>
</dbReference>
<keyword evidence="4" id="KW-0408">Iron</keyword>
<dbReference type="PROSITE" id="PS00197">
    <property type="entry name" value="2FE2S_FER_1"/>
    <property type="match status" value="1"/>
</dbReference>
<evidence type="ECO:0000256" key="1">
    <source>
        <dbReference type="ARBA" id="ARBA00022714"/>
    </source>
</evidence>
<dbReference type="InterPro" id="IPR012675">
    <property type="entry name" value="Beta-grasp_dom_sf"/>
</dbReference>
<dbReference type="InterPro" id="IPR001041">
    <property type="entry name" value="2Fe-2S_ferredoxin-type"/>
</dbReference>
<evidence type="ECO:0000313" key="8">
    <source>
        <dbReference type="Proteomes" id="UP000767854"/>
    </source>
</evidence>
<dbReference type="PANTHER" id="PTHR44379">
    <property type="entry name" value="OXIDOREDUCTASE WITH IRON-SULFUR SUBUNIT"/>
    <property type="match status" value="1"/>
</dbReference>
<dbReference type="SUPFAM" id="SSF47741">
    <property type="entry name" value="CO dehydrogenase ISP C-domain like"/>
    <property type="match status" value="1"/>
</dbReference>
<dbReference type="GO" id="GO:0043885">
    <property type="term" value="F:anaerobic carbon-monoxide dehydrogenase activity"/>
    <property type="evidence" value="ECO:0007669"/>
    <property type="project" value="UniProtKB-EC"/>
</dbReference>
<dbReference type="EC" id="1.2.7.4" evidence="7"/>
<sequence length="152" mass="16946">MEKFKLNTQEVEVPKDLTRRLLDVIRVDQGLTGTKESCQEGECGACMVLIDDEIYNSCLVPVGNVIGKSVETIEQFKEREIYKRIEEAFVKAGAVQCGFCTPGMVMATYALLKTGEKHSLEDVKLALSGNLCRCTGYQTIFKAVQLLQEEVE</sequence>
<evidence type="ECO:0000256" key="2">
    <source>
        <dbReference type="ARBA" id="ARBA00022723"/>
    </source>
</evidence>
<dbReference type="PROSITE" id="PS51085">
    <property type="entry name" value="2FE2S_FER_2"/>
    <property type="match status" value="1"/>
</dbReference>
<dbReference type="Pfam" id="PF00111">
    <property type="entry name" value="Fer2"/>
    <property type="match status" value="1"/>
</dbReference>
<dbReference type="SUPFAM" id="SSF54292">
    <property type="entry name" value="2Fe-2S ferredoxin-like"/>
    <property type="match status" value="1"/>
</dbReference>
<organism evidence="7 8">
    <name type="scientific">Fusibacter tunisiensis</name>
    <dbReference type="NCBI Taxonomy" id="1008308"/>
    <lineage>
        <taxon>Bacteria</taxon>
        <taxon>Bacillati</taxon>
        <taxon>Bacillota</taxon>
        <taxon>Clostridia</taxon>
        <taxon>Eubacteriales</taxon>
        <taxon>Eubacteriales Family XII. Incertae Sedis</taxon>
        <taxon>Fusibacter</taxon>
    </lineage>
</organism>
<keyword evidence="3 7" id="KW-0560">Oxidoreductase</keyword>
<dbReference type="InterPro" id="IPR036010">
    <property type="entry name" value="2Fe-2S_ferredoxin-like_sf"/>
</dbReference>
<accession>A0ABS2MQQ7</accession>
<dbReference type="InterPro" id="IPR006058">
    <property type="entry name" value="2Fe2S_fd_BS"/>
</dbReference>